<dbReference type="Gene3D" id="3.40.50.300">
    <property type="entry name" value="P-loop containing nucleotide triphosphate hydrolases"/>
    <property type="match status" value="1"/>
</dbReference>
<gene>
    <name evidence="2" type="ORF">RQP50_14135</name>
</gene>
<dbReference type="InterPro" id="IPR050678">
    <property type="entry name" value="DNA_Partitioning_ATPase"/>
</dbReference>
<organism evidence="2 3">
    <name type="scientific">Paenibacillus suaedae</name>
    <dbReference type="NCBI Taxonomy" id="3077233"/>
    <lineage>
        <taxon>Bacteria</taxon>
        <taxon>Bacillati</taxon>
        <taxon>Bacillota</taxon>
        <taxon>Bacilli</taxon>
        <taxon>Bacillales</taxon>
        <taxon>Paenibacillaceae</taxon>
        <taxon>Paenibacillus</taxon>
    </lineage>
</organism>
<evidence type="ECO:0000313" key="3">
    <source>
        <dbReference type="Proteomes" id="UP001250538"/>
    </source>
</evidence>
<comment type="caution">
    <text evidence="2">The sequence shown here is derived from an EMBL/GenBank/DDBJ whole genome shotgun (WGS) entry which is preliminary data.</text>
</comment>
<accession>A0AAJ2JVZ1</accession>
<proteinExistence type="predicted"/>
<dbReference type="SUPFAM" id="SSF52540">
    <property type="entry name" value="P-loop containing nucleoside triphosphate hydrolases"/>
    <property type="match status" value="1"/>
</dbReference>
<evidence type="ECO:0000313" key="2">
    <source>
        <dbReference type="EMBL" id="MDT8977372.1"/>
    </source>
</evidence>
<dbReference type="PANTHER" id="PTHR13696:SF52">
    <property type="entry name" value="PARA FAMILY PROTEIN CT_582"/>
    <property type="match status" value="1"/>
</dbReference>
<dbReference type="Proteomes" id="UP001250538">
    <property type="component" value="Unassembled WGS sequence"/>
</dbReference>
<dbReference type="CDD" id="cd02042">
    <property type="entry name" value="ParAB_family"/>
    <property type="match status" value="1"/>
</dbReference>
<dbReference type="EMBL" id="JAVYAA010000003">
    <property type="protein sequence ID" value="MDT8977372.1"/>
    <property type="molecule type" value="Genomic_DNA"/>
</dbReference>
<name>A0AAJ2JVZ1_9BACL</name>
<dbReference type="PANTHER" id="PTHR13696">
    <property type="entry name" value="P-LOOP CONTAINING NUCLEOSIDE TRIPHOSPHATE HYDROLASE"/>
    <property type="match status" value="1"/>
</dbReference>
<evidence type="ECO:0000259" key="1">
    <source>
        <dbReference type="Pfam" id="PF13614"/>
    </source>
</evidence>
<dbReference type="RefSeq" id="WP_072728421.1">
    <property type="nucleotide sequence ID" value="NZ_JAVYAA010000003.1"/>
</dbReference>
<dbReference type="AlphaFoldDB" id="A0AAJ2JVZ1"/>
<keyword evidence="3" id="KW-1185">Reference proteome</keyword>
<feature type="domain" description="AAA" evidence="1">
    <location>
        <begin position="3"/>
        <end position="178"/>
    </location>
</feature>
<protein>
    <submittedName>
        <fullName evidence="2">ParA family protein</fullName>
    </submittedName>
</protein>
<dbReference type="Pfam" id="PF13614">
    <property type="entry name" value="AAA_31"/>
    <property type="match status" value="1"/>
</dbReference>
<dbReference type="InterPro" id="IPR027417">
    <property type="entry name" value="P-loop_NTPase"/>
</dbReference>
<reference evidence="3" key="1">
    <citation type="submission" date="2023-09" db="EMBL/GenBank/DDBJ databases">
        <title>Paenibacillus sp. chi10 Genome sequencing and assembly.</title>
        <authorList>
            <person name="Kim I."/>
        </authorList>
    </citation>
    <scope>NUCLEOTIDE SEQUENCE [LARGE SCALE GENOMIC DNA]</scope>
    <source>
        <strain evidence="3">chi10</strain>
    </source>
</reference>
<dbReference type="InterPro" id="IPR025669">
    <property type="entry name" value="AAA_dom"/>
</dbReference>
<sequence length="271" mass="30273">MATTISFINVKGGVGKTTIILNVAHALQKLGKKILLIDMDLQENLSDKAIADPKSVNHTIYDLLREDNLAIDMCIYDTQLEGVQIIPSELEIVRIKKELDPASNPETLFRLRDKIETVKSSYDYILIDLHPDVDMLTTLALIASDKYMIPIKSDADSIKGLKIVDEYVGNLCKINNNLKELGVIITDYDKRTALAKNFYEGMEKLVGERLMKSIIGRNVAITAAAVERKTIFQYDSRQSGCQSFLNLAKEIVQKCEGVELGIRNKEASLHG</sequence>